<evidence type="ECO:0000256" key="11">
    <source>
        <dbReference type="SAM" id="Phobius"/>
    </source>
</evidence>
<evidence type="ECO:0000256" key="4">
    <source>
        <dbReference type="ARBA" id="ARBA00022475"/>
    </source>
</evidence>
<dbReference type="AlphaFoldDB" id="A0A367ZSU5"/>
<evidence type="ECO:0000256" key="9">
    <source>
        <dbReference type="ARBA" id="ARBA00023306"/>
    </source>
</evidence>
<evidence type="ECO:0000313" key="15">
    <source>
        <dbReference type="Proteomes" id="UP000252355"/>
    </source>
</evidence>
<feature type="domain" description="FtsX extracellular" evidence="13">
    <location>
        <begin position="61"/>
        <end position="153"/>
    </location>
</feature>
<keyword evidence="9 10" id="KW-0131">Cell cycle</keyword>
<feature type="domain" description="ABC3 transporter permease C-terminal" evidence="12">
    <location>
        <begin position="176"/>
        <end position="259"/>
    </location>
</feature>
<evidence type="ECO:0000259" key="12">
    <source>
        <dbReference type="Pfam" id="PF02687"/>
    </source>
</evidence>
<dbReference type="PANTHER" id="PTHR47755">
    <property type="entry name" value="CELL DIVISION PROTEIN FTSX"/>
    <property type="match status" value="1"/>
</dbReference>
<dbReference type="GO" id="GO:0005886">
    <property type="term" value="C:plasma membrane"/>
    <property type="evidence" value="ECO:0007669"/>
    <property type="project" value="UniProtKB-SubCell"/>
</dbReference>
<comment type="subcellular location">
    <subcellularLocation>
        <location evidence="1">Cell membrane</location>
        <topology evidence="1">Multi-pass membrane protein</topology>
    </subcellularLocation>
</comment>
<feature type="transmembrane region" description="Helical" evidence="11">
    <location>
        <begin position="20"/>
        <end position="44"/>
    </location>
</feature>
<dbReference type="Gene3D" id="3.30.70.3040">
    <property type="match status" value="1"/>
</dbReference>
<dbReference type="PIRSF" id="PIRSF003097">
    <property type="entry name" value="FtsX"/>
    <property type="match status" value="1"/>
</dbReference>
<evidence type="ECO:0000256" key="10">
    <source>
        <dbReference type="PIRNR" id="PIRNR003097"/>
    </source>
</evidence>
<evidence type="ECO:0000256" key="5">
    <source>
        <dbReference type="ARBA" id="ARBA00022618"/>
    </source>
</evidence>
<evidence type="ECO:0000256" key="8">
    <source>
        <dbReference type="ARBA" id="ARBA00023136"/>
    </source>
</evidence>
<keyword evidence="6 11" id="KW-0812">Transmembrane</keyword>
<sequence>MGFDSLVFFFSEALTNLRRAGMMTFVTVSTIAVALLLMGTFLLASMNMESFLARLQEEAMVTAFLVPGTASDRVSALKLQITAFEEVTDVTVVTPEAAARELFSDPADQKLLEVGLGEGTNPLPYTIRMKVRSSHDLPALIEKVKGLPQVESVSYGEEAFRQFQGLSNLLWIGSLLVIILLGLASLFIVYNTVRLTLFMRREEVTIMRLVGATNWFIRWPFVIEGFLHGLLGAAIALVILAFGTPFIMARLAALVPFFRFEPGAVALVKLSVKLCLMGVVLGISGSLLCLRDLNAFGREL</sequence>
<proteinExistence type="inferred from homology"/>
<dbReference type="InterPro" id="IPR003838">
    <property type="entry name" value="ABC3_permease_C"/>
</dbReference>
<evidence type="ECO:0000256" key="6">
    <source>
        <dbReference type="ARBA" id="ARBA00022692"/>
    </source>
</evidence>
<keyword evidence="7 11" id="KW-1133">Transmembrane helix</keyword>
<organism evidence="14 15">
    <name type="scientific">Candidatus Ozemobacter sibiricus</name>
    <dbReference type="NCBI Taxonomy" id="2268124"/>
    <lineage>
        <taxon>Bacteria</taxon>
        <taxon>Candidatus Ozemobacteria</taxon>
        <taxon>Candidatus Ozemobacterales</taxon>
        <taxon>Candidatus Ozemobacteraceae</taxon>
        <taxon>Candidatus Ozemobacter</taxon>
    </lineage>
</organism>
<dbReference type="Pfam" id="PF02687">
    <property type="entry name" value="FtsX"/>
    <property type="match status" value="1"/>
</dbReference>
<dbReference type="InterPro" id="IPR004513">
    <property type="entry name" value="FtsX"/>
</dbReference>
<dbReference type="InterPro" id="IPR040690">
    <property type="entry name" value="FtsX_ECD"/>
</dbReference>
<dbReference type="PANTHER" id="PTHR47755:SF1">
    <property type="entry name" value="CELL DIVISION PROTEIN FTSX"/>
    <property type="match status" value="1"/>
</dbReference>
<feature type="transmembrane region" description="Helical" evidence="11">
    <location>
        <begin position="169"/>
        <end position="193"/>
    </location>
</feature>
<gene>
    <name evidence="14" type="ORF">OZSIB_2483</name>
</gene>
<dbReference type="Pfam" id="PF18075">
    <property type="entry name" value="FtsX_ECD"/>
    <property type="match status" value="1"/>
</dbReference>
<feature type="transmembrane region" description="Helical" evidence="11">
    <location>
        <begin position="230"/>
        <end position="258"/>
    </location>
</feature>
<comment type="similarity">
    <text evidence="2 10">Belongs to the ABC-4 integral membrane protein family. FtsX subfamily.</text>
</comment>
<comment type="caution">
    <text evidence="14">The sequence shown here is derived from an EMBL/GenBank/DDBJ whole genome shotgun (WGS) entry which is preliminary data.</text>
</comment>
<evidence type="ECO:0000256" key="3">
    <source>
        <dbReference type="ARBA" id="ARBA00021907"/>
    </source>
</evidence>
<name>A0A367ZSU5_9BACT</name>
<evidence type="ECO:0000259" key="13">
    <source>
        <dbReference type="Pfam" id="PF18075"/>
    </source>
</evidence>
<dbReference type="Proteomes" id="UP000252355">
    <property type="component" value="Unassembled WGS sequence"/>
</dbReference>
<accession>A0A367ZSU5</accession>
<protein>
    <recommendedName>
        <fullName evidence="3 10">Cell division protein FtsX</fullName>
    </recommendedName>
</protein>
<reference evidence="14 15" key="1">
    <citation type="submission" date="2018-05" db="EMBL/GenBank/DDBJ databases">
        <title>A metagenomic window into the 2 km-deep terrestrial subsurface aquifer revealed taxonomically and functionally diverse microbial community comprising novel uncultured bacterial lineages.</title>
        <authorList>
            <person name="Kadnikov V.V."/>
            <person name="Mardanov A.V."/>
            <person name="Beletsky A.V."/>
            <person name="Banks D."/>
            <person name="Pimenov N.V."/>
            <person name="Frank Y.A."/>
            <person name="Karnachuk O.V."/>
            <person name="Ravin N.V."/>
        </authorList>
    </citation>
    <scope>NUCLEOTIDE SEQUENCE [LARGE SCALE GENOMIC DNA]</scope>
    <source>
        <strain evidence="14">BY5</strain>
    </source>
</reference>
<evidence type="ECO:0000256" key="2">
    <source>
        <dbReference type="ARBA" id="ARBA00007379"/>
    </source>
</evidence>
<dbReference type="GO" id="GO:0051301">
    <property type="term" value="P:cell division"/>
    <property type="evidence" value="ECO:0007669"/>
    <property type="project" value="UniProtKB-KW"/>
</dbReference>
<evidence type="ECO:0000313" key="14">
    <source>
        <dbReference type="EMBL" id="RCK81106.1"/>
    </source>
</evidence>
<evidence type="ECO:0000256" key="1">
    <source>
        <dbReference type="ARBA" id="ARBA00004651"/>
    </source>
</evidence>
<feature type="transmembrane region" description="Helical" evidence="11">
    <location>
        <begin position="270"/>
        <end position="290"/>
    </location>
</feature>
<keyword evidence="5 10" id="KW-0132">Cell division</keyword>
<dbReference type="EMBL" id="QOQW01000003">
    <property type="protein sequence ID" value="RCK81106.1"/>
    <property type="molecule type" value="Genomic_DNA"/>
</dbReference>
<evidence type="ECO:0000256" key="7">
    <source>
        <dbReference type="ARBA" id="ARBA00022989"/>
    </source>
</evidence>
<keyword evidence="8 10" id="KW-0472">Membrane</keyword>
<keyword evidence="4 10" id="KW-1003">Cell membrane</keyword>